<dbReference type="InterPro" id="IPR012961">
    <property type="entry name" value="Ski2/MTR4_C"/>
</dbReference>
<dbReference type="GO" id="GO:0003723">
    <property type="term" value="F:RNA binding"/>
    <property type="evidence" value="ECO:0007669"/>
    <property type="project" value="InterPro"/>
</dbReference>
<dbReference type="InterPro" id="IPR027417">
    <property type="entry name" value="P-loop_NTPase"/>
</dbReference>
<dbReference type="Gene3D" id="1.10.3380.30">
    <property type="match status" value="1"/>
</dbReference>
<evidence type="ECO:0000259" key="7">
    <source>
        <dbReference type="PROSITE" id="PS51192"/>
    </source>
</evidence>
<dbReference type="FunFam" id="3.40.50.300:FF:000083">
    <property type="entry name" value="ATP-dependent RNA helicase DOB1"/>
    <property type="match status" value="1"/>
</dbReference>
<dbReference type="Gene3D" id="2.40.30.300">
    <property type="match status" value="1"/>
</dbReference>
<evidence type="ECO:0008006" key="11">
    <source>
        <dbReference type="Google" id="ProtNLM"/>
    </source>
</evidence>
<dbReference type="CDD" id="cd18024">
    <property type="entry name" value="DEXHc_Mtr4-like"/>
    <property type="match status" value="1"/>
</dbReference>
<name>A0A2A2J5H0_9BILA</name>
<dbReference type="SMART" id="SM01142">
    <property type="entry name" value="DSHCT"/>
    <property type="match status" value="1"/>
</dbReference>
<dbReference type="GO" id="GO:0000460">
    <property type="term" value="P:maturation of 5.8S rRNA"/>
    <property type="evidence" value="ECO:0007669"/>
    <property type="project" value="TreeGrafter"/>
</dbReference>
<comment type="caution">
    <text evidence="9">The sequence shown here is derived from an EMBL/GenBank/DDBJ whole genome shotgun (WGS) entry which is preliminary data.</text>
</comment>
<dbReference type="PROSITE" id="PS51194">
    <property type="entry name" value="HELICASE_CTER"/>
    <property type="match status" value="1"/>
</dbReference>
<dbReference type="GO" id="GO:0016787">
    <property type="term" value="F:hydrolase activity"/>
    <property type="evidence" value="ECO:0007669"/>
    <property type="project" value="UniProtKB-KW"/>
</dbReference>
<dbReference type="InterPro" id="IPR016438">
    <property type="entry name" value="SKI2-like"/>
</dbReference>
<dbReference type="InterPro" id="IPR050699">
    <property type="entry name" value="RNA-DNA_Helicase"/>
</dbReference>
<comment type="subcellular location">
    <subcellularLocation>
        <location evidence="1">Nucleus</location>
    </subcellularLocation>
</comment>
<organism evidence="9 10">
    <name type="scientific">Diploscapter pachys</name>
    <dbReference type="NCBI Taxonomy" id="2018661"/>
    <lineage>
        <taxon>Eukaryota</taxon>
        <taxon>Metazoa</taxon>
        <taxon>Ecdysozoa</taxon>
        <taxon>Nematoda</taxon>
        <taxon>Chromadorea</taxon>
        <taxon>Rhabditida</taxon>
        <taxon>Rhabditina</taxon>
        <taxon>Rhabditomorpha</taxon>
        <taxon>Rhabditoidea</taxon>
        <taxon>Rhabditidae</taxon>
        <taxon>Diploscapter</taxon>
    </lineage>
</organism>
<keyword evidence="5" id="KW-0067">ATP-binding</keyword>
<evidence type="ECO:0000256" key="4">
    <source>
        <dbReference type="ARBA" id="ARBA00022806"/>
    </source>
</evidence>
<dbReference type="Pfam" id="PF08148">
    <property type="entry name" value="DSHCT"/>
    <property type="match status" value="1"/>
</dbReference>
<dbReference type="GO" id="GO:0006401">
    <property type="term" value="P:RNA catabolic process"/>
    <property type="evidence" value="ECO:0007669"/>
    <property type="project" value="InterPro"/>
</dbReference>
<dbReference type="FunFam" id="2.40.30.300:FF:000001">
    <property type="entry name" value="Mtr4 exosome RNA helicase"/>
    <property type="match status" value="1"/>
</dbReference>
<evidence type="ECO:0000256" key="5">
    <source>
        <dbReference type="ARBA" id="ARBA00022840"/>
    </source>
</evidence>
<dbReference type="FunFam" id="1.10.3380.30:FF:000003">
    <property type="entry name" value="ATP dependent RNA helicase (Dob1)"/>
    <property type="match status" value="1"/>
</dbReference>
<gene>
    <name evidence="9" type="ORF">WR25_20679</name>
</gene>
<dbReference type="Pfam" id="PF13234">
    <property type="entry name" value="MTR4_beta-barrel"/>
    <property type="match status" value="1"/>
</dbReference>
<dbReference type="PIRSF" id="PIRSF005198">
    <property type="entry name" value="Antiviral_helicase_SKI2"/>
    <property type="match status" value="1"/>
</dbReference>
<feature type="domain" description="Helicase C-terminal" evidence="8">
    <location>
        <begin position="360"/>
        <end position="561"/>
    </location>
</feature>
<keyword evidence="6" id="KW-0539">Nucleus</keyword>
<dbReference type="SMART" id="SM00490">
    <property type="entry name" value="HELICc"/>
    <property type="match status" value="1"/>
</dbReference>
<dbReference type="InterPro" id="IPR011545">
    <property type="entry name" value="DEAD/DEAH_box_helicase_dom"/>
</dbReference>
<dbReference type="PROSITE" id="PS51192">
    <property type="entry name" value="HELICASE_ATP_BIND_1"/>
    <property type="match status" value="1"/>
</dbReference>
<evidence type="ECO:0000256" key="3">
    <source>
        <dbReference type="ARBA" id="ARBA00022801"/>
    </source>
</evidence>
<dbReference type="SMART" id="SM00487">
    <property type="entry name" value="DEXDc"/>
    <property type="match status" value="1"/>
</dbReference>
<dbReference type="Gene3D" id="3.40.50.300">
    <property type="entry name" value="P-loop containing nucleotide triphosphate hydrolases"/>
    <property type="match status" value="2"/>
</dbReference>
<dbReference type="AlphaFoldDB" id="A0A2A2J5H0"/>
<dbReference type="Gene3D" id="1.20.1500.20">
    <property type="match status" value="1"/>
</dbReference>
<dbReference type="Proteomes" id="UP000218231">
    <property type="component" value="Unassembled WGS sequence"/>
</dbReference>
<sequence length="1028" mass="117490">MSDDEGLFDGFDVEDDDGDVKMIAEVQGNPMERAEDERREDARRQANKLLEDIMSGNLESAEPAYKRKRVDEEPVELLPPPVFDRTCIVHTLKTQNENCTHEVAVPPGIEYHGLPKKPAKPAKTYPFTLDPFQNEAIACIENDQSVLVSAHTSAGKTVVALYAIAQCLKNNQRVIYTSPIKALSNQKYRELAEEFEDVGLLTGDVTLNKDASVLVMTTEILRSMLYRGAELLKEIGWVIFDEIHYMRDKERGVVWEETIILMPHEVHHVFLSATIPNARQFAQWVCWLHNQPCHVVYTDYRPTPLQHFIFPAGGDGLYEVVNMKGEFREDKFNQAMSGLATAGDQGAQRGRKGGSKPDSNVVKIIRTIKERDMLPCIIFSFSRKECEAYATSLKEMDFNDANEKKCVDEIYRNAIDLLSDNDRKLPQIGEILPLLKRGIGVHHSGLLPILKETIEILFGEGLIKTLFATETFSMGLNMPARTVLFTSARKYDGKNHRWITSGEYIQMSGRAGRRGKDDRGLVILMMDSKMSSDDAKHIIKGETDPLNSQFRLTYNMVLNLIRVEGIAPEFMLERSFYQFQNMGLIPSLNEKINQKTEQLAKWQVEEESNLTALFDMKKQMDIHELTIKKIVRQPVHVVPFLQSGRMICIKAGTREFGWGVMVNYKRKVNPDDASQHLYIIEVFIPVSPSSLTETNAQNSNALKPPENGEKPAWEVIPMTVECIDKISVVRVKMPQDISTNSGKHVLANIIKATLDRFKSEIPLLDPVKDMKIGDEALVNAVNKKNQMERRWEEHDMRKRRDFEKLKNEWEAKNALRQEIESLSDQRRRAQSILQMDELAQRKRVLKRLQYCTQDETIEAKGRVACELSASDEILLTEMLYGGVFNNMNPAEIGALLSCFVFQENAQTRMDDTTSGFLRTLHDYARRIAKISIECKLESMNEETYVEQFKPGLMMVVMRWVQGEPFSEIIKSTDVFEGSIIRTLRRLEEVLREMISAAKAMDNDELQKKFEECRTKLKRDIVFAASLYL</sequence>
<accession>A0A2A2J5H0</accession>
<protein>
    <recommendedName>
        <fullName evidence="11">Helicase ATP-binding domain-containing protein</fullName>
    </recommendedName>
</protein>
<dbReference type="PANTHER" id="PTHR12131">
    <property type="entry name" value="ATP-DEPENDENT RNA AND DNA HELICASE"/>
    <property type="match status" value="1"/>
</dbReference>
<evidence type="ECO:0000313" key="10">
    <source>
        <dbReference type="Proteomes" id="UP000218231"/>
    </source>
</evidence>
<dbReference type="InterPro" id="IPR014001">
    <property type="entry name" value="Helicase_ATP-bd"/>
</dbReference>
<keyword evidence="3" id="KW-0378">Hydrolase</keyword>
<dbReference type="InterPro" id="IPR048392">
    <property type="entry name" value="MTR4-like_stalk"/>
</dbReference>
<evidence type="ECO:0000256" key="6">
    <source>
        <dbReference type="ARBA" id="ARBA00023242"/>
    </source>
</evidence>
<feature type="domain" description="Helicase ATP-binding" evidence="7">
    <location>
        <begin position="137"/>
        <end position="293"/>
    </location>
</feature>
<reference evidence="9 10" key="1">
    <citation type="journal article" date="2017" name="Curr. Biol.">
        <title>Genome architecture and evolution of a unichromosomal asexual nematode.</title>
        <authorList>
            <person name="Fradin H."/>
            <person name="Zegar C."/>
            <person name="Gutwein M."/>
            <person name="Lucas J."/>
            <person name="Kovtun M."/>
            <person name="Corcoran D."/>
            <person name="Baugh L.R."/>
            <person name="Kiontke K."/>
            <person name="Gunsalus K."/>
            <person name="Fitch D.H."/>
            <person name="Piano F."/>
        </authorList>
    </citation>
    <scope>NUCLEOTIDE SEQUENCE [LARGE SCALE GENOMIC DNA]</scope>
    <source>
        <strain evidence="9">PF1309</strain>
    </source>
</reference>
<dbReference type="PANTHER" id="PTHR12131:SF7">
    <property type="entry name" value="EXOSOME RNA HELICASE MTR4"/>
    <property type="match status" value="1"/>
</dbReference>
<evidence type="ECO:0000259" key="8">
    <source>
        <dbReference type="PROSITE" id="PS51194"/>
    </source>
</evidence>
<dbReference type="InterPro" id="IPR001650">
    <property type="entry name" value="Helicase_C-like"/>
</dbReference>
<dbReference type="EMBL" id="LIAE01010673">
    <property type="protein sequence ID" value="PAV56875.1"/>
    <property type="molecule type" value="Genomic_DNA"/>
</dbReference>
<keyword evidence="2" id="KW-0547">Nucleotide-binding</keyword>
<dbReference type="OrthoDB" id="64767at2759"/>
<dbReference type="GO" id="GO:0005634">
    <property type="term" value="C:nucleus"/>
    <property type="evidence" value="ECO:0007669"/>
    <property type="project" value="UniProtKB-SubCell"/>
</dbReference>
<dbReference type="GO" id="GO:0003724">
    <property type="term" value="F:RNA helicase activity"/>
    <property type="evidence" value="ECO:0007669"/>
    <property type="project" value="InterPro"/>
</dbReference>
<evidence type="ECO:0000313" key="9">
    <source>
        <dbReference type="EMBL" id="PAV56875.1"/>
    </source>
</evidence>
<dbReference type="STRING" id="2018661.A0A2A2J5H0"/>
<evidence type="ECO:0000256" key="2">
    <source>
        <dbReference type="ARBA" id="ARBA00022741"/>
    </source>
</evidence>
<dbReference type="SUPFAM" id="SSF52540">
    <property type="entry name" value="P-loop containing nucleoside triphosphate hydrolases"/>
    <property type="match status" value="1"/>
</dbReference>
<keyword evidence="10" id="KW-1185">Reference proteome</keyword>
<dbReference type="CDD" id="cd18795">
    <property type="entry name" value="SF2_C_Ski2"/>
    <property type="match status" value="1"/>
</dbReference>
<keyword evidence="4" id="KW-0347">Helicase</keyword>
<dbReference type="Pfam" id="PF00271">
    <property type="entry name" value="Helicase_C"/>
    <property type="match status" value="1"/>
</dbReference>
<dbReference type="Pfam" id="PF21408">
    <property type="entry name" value="MTR4-like_stalk"/>
    <property type="match status" value="1"/>
</dbReference>
<dbReference type="Pfam" id="PF00270">
    <property type="entry name" value="DEAD"/>
    <property type="match status" value="1"/>
</dbReference>
<dbReference type="GO" id="GO:0005524">
    <property type="term" value="F:ATP binding"/>
    <property type="evidence" value="ECO:0007669"/>
    <property type="project" value="UniProtKB-KW"/>
</dbReference>
<evidence type="ECO:0000256" key="1">
    <source>
        <dbReference type="ARBA" id="ARBA00004123"/>
    </source>
</evidence>
<dbReference type="InterPro" id="IPR025696">
    <property type="entry name" value="Beta-barrel_MTR4"/>
</dbReference>
<proteinExistence type="predicted"/>
<dbReference type="FunFam" id="3.40.50.300:FF:000141">
    <property type="entry name" value="ATP-dependent RNA helicase DOB1"/>
    <property type="match status" value="1"/>
</dbReference>